<dbReference type="Proteomes" id="UP000887574">
    <property type="component" value="Unplaced"/>
</dbReference>
<evidence type="ECO:0000256" key="1">
    <source>
        <dbReference type="SAM" id="MobiDB-lite"/>
    </source>
</evidence>
<evidence type="ECO:0000313" key="3">
    <source>
        <dbReference type="WBParaSite" id="jg11852"/>
    </source>
</evidence>
<keyword evidence="2" id="KW-1185">Reference proteome</keyword>
<evidence type="ECO:0000313" key="2">
    <source>
        <dbReference type="Proteomes" id="UP000887574"/>
    </source>
</evidence>
<dbReference type="WBParaSite" id="jg11852">
    <property type="protein sequence ID" value="jg11852"/>
    <property type="gene ID" value="jg11852"/>
</dbReference>
<feature type="compositionally biased region" description="Basic and acidic residues" evidence="1">
    <location>
        <begin position="18"/>
        <end position="30"/>
    </location>
</feature>
<proteinExistence type="predicted"/>
<feature type="compositionally biased region" description="Basic and acidic residues" evidence="1">
    <location>
        <begin position="69"/>
        <end position="98"/>
    </location>
</feature>
<name>A0A915CRJ4_9BILA</name>
<protein>
    <submittedName>
        <fullName evidence="3">Secreted protein</fullName>
    </submittedName>
</protein>
<reference evidence="3" key="1">
    <citation type="submission" date="2022-11" db="UniProtKB">
        <authorList>
            <consortium name="WormBaseParasite"/>
        </authorList>
    </citation>
    <scope>IDENTIFICATION</scope>
</reference>
<feature type="region of interest" description="Disordered" evidence="1">
    <location>
        <begin position="18"/>
        <end position="98"/>
    </location>
</feature>
<accession>A0A915CRJ4</accession>
<feature type="compositionally biased region" description="Polar residues" evidence="1">
    <location>
        <begin position="55"/>
        <end position="65"/>
    </location>
</feature>
<dbReference type="AlphaFoldDB" id="A0A915CRJ4"/>
<sequence length="98" mass="11326">MAAILLLHLHVGTVDNHFNEHHEESRHQEAEEPTQEPGIQVIGTNNEGVKRKQCRSSTNCTSQPSCHHPGREQPEARHQRFMQHDVDQLRIDDMKTMK</sequence>
<organism evidence="2 3">
    <name type="scientific">Ditylenchus dipsaci</name>
    <dbReference type="NCBI Taxonomy" id="166011"/>
    <lineage>
        <taxon>Eukaryota</taxon>
        <taxon>Metazoa</taxon>
        <taxon>Ecdysozoa</taxon>
        <taxon>Nematoda</taxon>
        <taxon>Chromadorea</taxon>
        <taxon>Rhabditida</taxon>
        <taxon>Tylenchina</taxon>
        <taxon>Tylenchomorpha</taxon>
        <taxon>Sphaerularioidea</taxon>
        <taxon>Anguinidae</taxon>
        <taxon>Anguininae</taxon>
        <taxon>Ditylenchus</taxon>
    </lineage>
</organism>